<feature type="transmembrane region" description="Helical" evidence="2">
    <location>
        <begin position="1946"/>
        <end position="1967"/>
    </location>
</feature>
<organism evidence="5 6">
    <name type="scientific">Gleimia coleocanis DSM 15436</name>
    <dbReference type="NCBI Taxonomy" id="525245"/>
    <lineage>
        <taxon>Bacteria</taxon>
        <taxon>Bacillati</taxon>
        <taxon>Actinomycetota</taxon>
        <taxon>Actinomycetes</taxon>
        <taxon>Actinomycetales</taxon>
        <taxon>Actinomycetaceae</taxon>
        <taxon>Gleimia</taxon>
    </lineage>
</organism>
<sequence length="1972" mass="212034">MSKTRRISAKAISVLAGTAVISAVLTPAAFAAETPPPAATPAATNLTEIPQSSMQALWVNSTPATNEAPNGGPLNYILDGRTETYWHTQWYPSVIAPPHSYIVKLNNTPVKLAKLELTPRQSSNGSGRARAWKVSVTTETNCSENSSYQEVKTGEFPGDTSEWNIVRNIEINPSVPATCVKFTQESSWGGHNPGDTTSIPDRVASLAEFRAFTGEWGTAQPTPAPGLDPITKIPQSQLRSTWESTAAETAGEAAPNGPIANIFDGNRDTYWHTQWHPRPIAPPHSYTVQLGDSPVKLAKIVLTPRQSSNGSGRAHEWELYVSTDGTCTANSNFEKVTDGSFPGDTATWNQDREIQIKPARTTNCVKFVQTSSWGGHQGNEEISLTENVASLAEFNAYTGDWPADSPVPAPPSVDEASLLTLTDGILNVKMFKAFPQVYEWALGEAKAPGLTEAPLPLVTIDEQPKAVTVTEAVVATDQRSATWNFAVTGTPITFKAKVTLDSGVWKFELTDLVDPNEEVHRITLPGLSLVSLEPAEQLATARLSVNRAQSGDQIKRASQYSRAVYSYMSVPTSAQLSFGMDNNAIADNTARYQGSNQGSNAKWLNVFKDGKGHVIPGSFVWRSVSASTIGLDANPYIVVKPTTDANDDANLNWQDGAIALRDIRPAINGSDQVKNTVITRIPFNIVSQATHPFLRTLDDTKRVSLATDGLRQQVMLKGYQAEGHDSAHPDYAGHYNERAGGFSDLVTLANESSKWNATLGVHVNVTESYSESKNFSEDLLQMPPRKAWGWMNQSYYINSPKDLGTGKVLERFQQFKDEAPANLNWLYIDVYYPDGWEGRRLGAELSKQGWVIGSEWANKFPENSIWSHWANDENYGGTENKGISSQIFRFVENSRKDLFNPHPILSNSNIVEFEGWTGHVDYRQFIKNVWDRNLPVKFLQQSDIMKWDANKIVFKNGTVATSSVRSIDGTHVPYNRTISFDGAVVYEGGKYLLPWKDGGKDRLYHWNIEGGSSTWTLTDAWKSQASLEVFKLTDTGRVKVGTVPVENGQVTLNADVNVAYVLYPTSAVPKVKDPNWGQGSNLVDPGFFSGTLDAYQVEGNARVVKSTIENFQAELGDGPSAISQSFAKGNLPAGTYNASAWVEIQPGENREVSLSVSGSGVKPTKLQAAVDGVPTTKFRMSLTPNKTASDEKLNTFFQRARVTFTTTGGRVDFKISAAAGTAKVLVDDLRIVPFVEPVLPAGVDASKVVLFENYENPDAGYWPYVTGPDQRGDARTQLTELHPPYSQAGWWGVNASGTPQAGFKLVDNVLDGKWSIMAHEENLGVILQTSETTVQFKENHKYRISFDYQNALSDTYAFVTGYSTVRDNRLVVHKDQVHSFKSTADISSLPARGTTQKFEHVFNVGACGSYWFGIEKLSGGHQADLSMDNILVEDLGVSDQPPACAQITAEAQDASLVAGKTNLVNTIVTSDEKQSAQVLKHSLGVPEGWSVVALDLADPNLPAQGTSTQRWLVTTPADSAGMIADLNVAAAYDLGDQGVRVLQKTVPMKVNADGLVNGKNYLSDLPFVSSSNGWGPVERDTNNGENQAGDGGPIRIDGVTYEKGLGTHANSVVRFDLGGKCTSFRAVVGVDDRQATAGSVQFTVSGDDRVLVPLTPVMRANSPAKVLEADLTGVDVLILRVTNGGDGAGNDWASWGDAHINCAVAPKEAPATLTVSADSAKPGEEIILSLTGFQPAGSVSIRNAFTAEEFGTAEVSAEGNATFKYVVPADAKPAELTFGAVQAVDADWKAASAKIQVTAKTEDVNPSGPGTGSEGGEETPAASAEVTLLTTEITAGDEIVGIGKGFAANTEYLVELHSKPLPLGLVTSDAAGKITFSFKTPATVSAGAHHVVILDKAGKQLTKSAIVVKAKSAGSKPVVKPSKPGSATKPAVSTQKASVKTLSNTGASVAGFTVVALVLGAAGVMLIRRRQG</sequence>
<dbReference type="GO" id="GO:0033926">
    <property type="term" value="F:endo-alpha-N-acetylgalactosaminidase activity"/>
    <property type="evidence" value="ECO:0007669"/>
    <property type="project" value="InterPro"/>
</dbReference>
<evidence type="ECO:0000256" key="3">
    <source>
        <dbReference type="SAM" id="SignalP"/>
    </source>
</evidence>
<dbReference type="Gene3D" id="2.60.120.260">
    <property type="entry name" value="Galactose-binding domain-like"/>
    <property type="match status" value="4"/>
</dbReference>
<evidence type="ECO:0000256" key="2">
    <source>
        <dbReference type="SAM" id="Phobius"/>
    </source>
</evidence>
<keyword evidence="3" id="KW-0732">Signal</keyword>
<feature type="signal peptide" evidence="3">
    <location>
        <begin position="1"/>
        <end position="31"/>
    </location>
</feature>
<dbReference type="InterPro" id="IPR038637">
    <property type="entry name" value="NPCBM_sf"/>
</dbReference>
<dbReference type="InterPro" id="IPR008979">
    <property type="entry name" value="Galactose-bd-like_sf"/>
</dbReference>
<comment type="caution">
    <text evidence="5">The sequence shown here is derived from an EMBL/GenBank/DDBJ whole genome shotgun (WGS) entry which is preliminary data.</text>
</comment>
<evidence type="ECO:0000259" key="4">
    <source>
        <dbReference type="SMART" id="SM00776"/>
    </source>
</evidence>
<dbReference type="InterPro" id="IPR000421">
    <property type="entry name" value="FA58C"/>
</dbReference>
<dbReference type="InterPro" id="IPR025706">
    <property type="entry name" value="Endoa_GalNAc"/>
</dbReference>
<feature type="domain" description="Glycosyl hydrolase family 98 putative carbohydrate-binding module" evidence="4">
    <location>
        <begin position="1556"/>
        <end position="1702"/>
    </location>
</feature>
<dbReference type="OrthoDB" id="1095434at2"/>
<dbReference type="Gene3D" id="3.20.20.80">
    <property type="entry name" value="Glycosidases"/>
    <property type="match status" value="1"/>
</dbReference>
<dbReference type="InterPro" id="IPR040502">
    <property type="entry name" value="GH101_dom-6"/>
</dbReference>
<feature type="region of interest" description="Disordered" evidence="1">
    <location>
        <begin position="1915"/>
        <end position="1934"/>
    </location>
</feature>
<dbReference type="SUPFAM" id="SSF49785">
    <property type="entry name" value="Galactose-binding domain-like"/>
    <property type="match status" value="3"/>
</dbReference>
<protein>
    <submittedName>
        <fullName evidence="5">NPCBM/NEW2 domain protein</fullName>
    </submittedName>
</protein>
<name>C0W0X9_9ACTO</name>
<dbReference type="Pfam" id="PF00754">
    <property type="entry name" value="F5_F8_type_C"/>
    <property type="match status" value="2"/>
</dbReference>
<dbReference type="STRING" id="525245.HMPREF0044_0722"/>
<feature type="chain" id="PRO_5002902237" evidence="3">
    <location>
        <begin position="32"/>
        <end position="1972"/>
    </location>
</feature>
<dbReference type="InterPro" id="IPR035364">
    <property type="entry name" value="Beta_sandwich_GH101"/>
</dbReference>
<feature type="region of interest" description="Disordered" evidence="1">
    <location>
        <begin position="1801"/>
        <end position="1820"/>
    </location>
</feature>
<dbReference type="InterPro" id="IPR014718">
    <property type="entry name" value="GH-type_carb-bd"/>
</dbReference>
<dbReference type="Gene3D" id="2.70.98.10">
    <property type="match status" value="1"/>
</dbReference>
<dbReference type="eggNOG" id="COG0366">
    <property type="taxonomic scope" value="Bacteria"/>
</dbReference>
<reference evidence="5 6" key="1">
    <citation type="submission" date="2009-01" db="EMBL/GenBank/DDBJ databases">
        <authorList>
            <person name="Qin X."/>
            <person name="Bachman B."/>
            <person name="Battles P."/>
            <person name="Bell A."/>
            <person name="Bess C."/>
            <person name="Bickham C."/>
            <person name="Chaboub L."/>
            <person name="Chen D."/>
            <person name="Coyle M."/>
            <person name="Deiros D.R."/>
            <person name="Dinh H."/>
            <person name="Forbes L."/>
            <person name="Fowler G."/>
            <person name="Francisco L."/>
            <person name="Fu Q."/>
            <person name="Gubbala S."/>
            <person name="Hale W."/>
            <person name="Han Y."/>
            <person name="Hemphill L."/>
            <person name="Highlander S.K."/>
            <person name="Hirani K."/>
            <person name="Hogues M."/>
            <person name="Jackson L."/>
            <person name="Jakkamsetti A."/>
            <person name="Javaid M."/>
            <person name="Jiang H."/>
            <person name="Korchina V."/>
            <person name="Kovar C."/>
            <person name="Lara F."/>
            <person name="Lee S."/>
            <person name="Mata R."/>
            <person name="Mathew T."/>
            <person name="Moen C."/>
            <person name="Morales K."/>
            <person name="Munidasa M."/>
            <person name="Nazareth L."/>
            <person name="Ngo R."/>
            <person name="Nguyen L."/>
            <person name="Okwuonu G."/>
            <person name="Ongeri F."/>
            <person name="Patil S."/>
            <person name="Petrosino J."/>
            <person name="Pham C."/>
            <person name="Pham P."/>
            <person name="Pu L.-L."/>
            <person name="Puazo M."/>
            <person name="Raj R."/>
            <person name="Reid J."/>
            <person name="Rouhana J."/>
            <person name="Saada N."/>
            <person name="Shang Y."/>
            <person name="Simmons D."/>
            <person name="Thornton R."/>
            <person name="Warren J."/>
            <person name="Weissenberger G."/>
            <person name="Zhang J."/>
            <person name="Zhang L."/>
            <person name="Zhou C."/>
            <person name="Zhu D."/>
            <person name="Muzny D."/>
            <person name="Worley K."/>
            <person name="Gibbs R."/>
        </authorList>
    </citation>
    <scope>NUCLEOTIDE SEQUENCE [LARGE SCALE GENOMIC DNA]</scope>
    <source>
        <strain evidence="5 6">DSM 15436</strain>
    </source>
</reference>
<evidence type="ECO:0000313" key="5">
    <source>
        <dbReference type="EMBL" id="EEH63703.1"/>
    </source>
</evidence>
<dbReference type="eggNOG" id="COG3291">
    <property type="taxonomic scope" value="Bacteria"/>
</dbReference>
<dbReference type="RefSeq" id="WP_006546494.1">
    <property type="nucleotide sequence ID" value="NZ_DS999543.1"/>
</dbReference>
<evidence type="ECO:0000256" key="1">
    <source>
        <dbReference type="SAM" id="MobiDB-lite"/>
    </source>
</evidence>
<gene>
    <name evidence="5" type="ORF">HMPREF0044_0722</name>
</gene>
<dbReference type="GO" id="GO:0030246">
    <property type="term" value="F:carbohydrate binding"/>
    <property type="evidence" value="ECO:0007669"/>
    <property type="project" value="InterPro"/>
</dbReference>
<dbReference type="Pfam" id="PF08305">
    <property type="entry name" value="NPCBM"/>
    <property type="match status" value="1"/>
</dbReference>
<keyword evidence="2" id="KW-0812">Transmembrane</keyword>
<evidence type="ECO:0000313" key="6">
    <source>
        <dbReference type="Proteomes" id="UP000010301"/>
    </source>
</evidence>
<dbReference type="Pfam" id="PF17974">
    <property type="entry name" value="GalBD_like"/>
    <property type="match status" value="1"/>
</dbReference>
<dbReference type="Pfam" id="PF12905">
    <property type="entry name" value="Glyco_hydro_101"/>
    <property type="match status" value="1"/>
</dbReference>
<dbReference type="CDD" id="cd14244">
    <property type="entry name" value="GH_101_like"/>
    <property type="match status" value="1"/>
</dbReference>
<keyword evidence="2" id="KW-1133">Transmembrane helix</keyword>
<proteinExistence type="predicted"/>
<dbReference type="SMART" id="SM00776">
    <property type="entry name" value="NPCBM"/>
    <property type="match status" value="1"/>
</dbReference>
<accession>C0W0X9</accession>
<dbReference type="InterPro" id="IPR013222">
    <property type="entry name" value="Glyco_hyd_98_carb-bd"/>
</dbReference>
<dbReference type="InterPro" id="IPR040633">
    <property type="entry name" value="Gal_mutarotas_3"/>
</dbReference>
<dbReference type="Pfam" id="PF18080">
    <property type="entry name" value="Gal_mutarotas_3"/>
    <property type="match status" value="1"/>
</dbReference>
<keyword evidence="2" id="KW-0472">Membrane</keyword>
<keyword evidence="6" id="KW-1185">Reference proteome</keyword>
<dbReference type="eggNOG" id="COG3757">
    <property type="taxonomic scope" value="Bacteria"/>
</dbReference>
<dbReference type="Pfam" id="PF17451">
    <property type="entry name" value="Glyco_hyd_101C"/>
    <property type="match status" value="1"/>
</dbReference>
<dbReference type="PROSITE" id="PS51318">
    <property type="entry name" value="TAT"/>
    <property type="match status" value="1"/>
</dbReference>
<dbReference type="InterPro" id="IPR006311">
    <property type="entry name" value="TAT_signal"/>
</dbReference>
<dbReference type="HOGENOM" id="CLU_002413_1_1_11"/>
<dbReference type="Gene3D" id="2.60.120.1060">
    <property type="entry name" value="NPCBM/NEW2 domain"/>
    <property type="match status" value="1"/>
</dbReference>
<dbReference type="Proteomes" id="UP000010301">
    <property type="component" value="Unassembled WGS sequence"/>
</dbReference>
<dbReference type="EMBL" id="ACFG01000030">
    <property type="protein sequence ID" value="EEH63703.1"/>
    <property type="molecule type" value="Genomic_DNA"/>
</dbReference>
<dbReference type="eggNOG" id="COG1470">
    <property type="taxonomic scope" value="Bacteria"/>
</dbReference>